<dbReference type="InterPro" id="IPR018729">
    <property type="entry name" value="DUF2269_transmembrane"/>
</dbReference>
<sequence>MGTVLAHYYPRLKISTACAREGTNCMMQLLYSRRAKLLLRTLHTFASCAWVGGVSAVMIILNNDRRTINGDELFAFNSAITTIDDMLIGPAAALSLLSGALLCLTSKWGFFKHGWVIMKWIGTLVAIYVGIAYLNPWMRDLAHFSDILRDDVTQSIDYQQLFHKGIVAVSLQIAALVLLVIVSIFKPDLELLTGEHDGLQHLVPLDTPPKAIRLRARIAANARRSLDANQSP</sequence>
<dbReference type="Proteomes" id="UP000798046">
    <property type="component" value="Unassembled WGS sequence"/>
</dbReference>
<reference evidence="2 3" key="1">
    <citation type="journal article" date="2020" name="Microorganisms">
        <title>Description of Three Novel Members in the Family Geobacteraceae, Oryzomonas japonicum gen. nov., sp. nov., Oryzomonas sagensis sp. nov., and Oryzomonas ruber sp. nov.</title>
        <authorList>
            <person name="Xu Z."/>
            <person name="Masuda Y."/>
            <person name="Hayakawa C."/>
            <person name="Ushijima N."/>
            <person name="Kawano K."/>
            <person name="Shiratori Y."/>
            <person name="Senoo K."/>
            <person name="Itoh H."/>
        </authorList>
    </citation>
    <scope>NUCLEOTIDE SEQUENCE [LARGE SCALE GENOMIC DNA]</scope>
    <source>
        <strain evidence="2 3">Red100</strain>
    </source>
</reference>
<feature type="transmembrane region" description="Helical" evidence="1">
    <location>
        <begin position="116"/>
        <end position="134"/>
    </location>
</feature>
<accession>A0ABQ6TNN6</accession>
<keyword evidence="1" id="KW-1133">Transmembrane helix</keyword>
<organism evidence="2 3">
    <name type="scientific">Oryzomonas sagensis</name>
    <dbReference type="NCBI Taxonomy" id="2603857"/>
    <lineage>
        <taxon>Bacteria</taxon>
        <taxon>Pseudomonadati</taxon>
        <taxon>Thermodesulfobacteriota</taxon>
        <taxon>Desulfuromonadia</taxon>
        <taxon>Geobacterales</taxon>
        <taxon>Geobacteraceae</taxon>
        <taxon>Oryzomonas</taxon>
    </lineage>
</organism>
<dbReference type="EMBL" id="VZRA01000003">
    <property type="protein sequence ID" value="KAB0669723.1"/>
    <property type="molecule type" value="Genomic_DNA"/>
</dbReference>
<comment type="caution">
    <text evidence="2">The sequence shown here is derived from an EMBL/GenBank/DDBJ whole genome shotgun (WGS) entry which is preliminary data.</text>
</comment>
<name>A0ABQ6TNN6_9BACT</name>
<gene>
    <name evidence="2" type="ORF">F6V30_13075</name>
</gene>
<evidence type="ECO:0000313" key="2">
    <source>
        <dbReference type="EMBL" id="KAB0669723.1"/>
    </source>
</evidence>
<dbReference type="Pfam" id="PF10027">
    <property type="entry name" value="DUF2269"/>
    <property type="match status" value="1"/>
</dbReference>
<protein>
    <submittedName>
        <fullName evidence="2">DUF2269 family protein</fullName>
    </submittedName>
</protein>
<feature type="transmembrane region" description="Helical" evidence="1">
    <location>
        <begin position="165"/>
        <end position="185"/>
    </location>
</feature>
<evidence type="ECO:0000256" key="1">
    <source>
        <dbReference type="SAM" id="Phobius"/>
    </source>
</evidence>
<feature type="transmembrane region" description="Helical" evidence="1">
    <location>
        <begin position="37"/>
        <end position="61"/>
    </location>
</feature>
<keyword evidence="3" id="KW-1185">Reference proteome</keyword>
<evidence type="ECO:0000313" key="3">
    <source>
        <dbReference type="Proteomes" id="UP000798046"/>
    </source>
</evidence>
<keyword evidence="1" id="KW-0472">Membrane</keyword>
<keyword evidence="1" id="KW-0812">Transmembrane</keyword>
<proteinExistence type="predicted"/>